<keyword evidence="7" id="KW-1185">Reference proteome</keyword>
<feature type="DNA-binding region" description="H-T-H motif" evidence="4">
    <location>
        <begin position="26"/>
        <end position="45"/>
    </location>
</feature>
<evidence type="ECO:0000256" key="3">
    <source>
        <dbReference type="ARBA" id="ARBA00023163"/>
    </source>
</evidence>
<dbReference type="AlphaFoldDB" id="A0A939IUL6"/>
<dbReference type="GO" id="GO:0000976">
    <property type="term" value="F:transcription cis-regulatory region binding"/>
    <property type="evidence" value="ECO:0007669"/>
    <property type="project" value="TreeGrafter"/>
</dbReference>
<evidence type="ECO:0000256" key="2">
    <source>
        <dbReference type="ARBA" id="ARBA00023125"/>
    </source>
</evidence>
<dbReference type="Pfam" id="PF00440">
    <property type="entry name" value="TetR_N"/>
    <property type="match status" value="1"/>
</dbReference>
<dbReference type="InterPro" id="IPR009057">
    <property type="entry name" value="Homeodomain-like_sf"/>
</dbReference>
<gene>
    <name evidence="6" type="ORF">JZY06_10660</name>
</gene>
<dbReference type="Proteomes" id="UP000664332">
    <property type="component" value="Unassembled WGS sequence"/>
</dbReference>
<dbReference type="GO" id="GO:0003700">
    <property type="term" value="F:DNA-binding transcription factor activity"/>
    <property type="evidence" value="ECO:0007669"/>
    <property type="project" value="TreeGrafter"/>
</dbReference>
<feature type="domain" description="HTH tetR-type" evidence="5">
    <location>
        <begin position="3"/>
        <end position="63"/>
    </location>
</feature>
<evidence type="ECO:0000259" key="5">
    <source>
        <dbReference type="PROSITE" id="PS50977"/>
    </source>
</evidence>
<name>A0A939IUL6_9CORY</name>
<dbReference type="PRINTS" id="PR00455">
    <property type="entry name" value="HTHTETR"/>
</dbReference>
<proteinExistence type="predicted"/>
<dbReference type="PANTHER" id="PTHR30055">
    <property type="entry name" value="HTH-TYPE TRANSCRIPTIONAL REGULATOR RUTR"/>
    <property type="match status" value="1"/>
</dbReference>
<dbReference type="PANTHER" id="PTHR30055:SF234">
    <property type="entry name" value="HTH-TYPE TRANSCRIPTIONAL REGULATOR BETI"/>
    <property type="match status" value="1"/>
</dbReference>
<reference evidence="6" key="1">
    <citation type="submission" date="2021-03" db="EMBL/GenBank/DDBJ databases">
        <authorList>
            <person name="Sun Q."/>
        </authorList>
    </citation>
    <scope>NUCLEOTIDE SEQUENCE</scope>
    <source>
        <strain evidence="6">CCM 8862</strain>
    </source>
</reference>
<keyword evidence="3" id="KW-0804">Transcription</keyword>
<accession>A0A939IUL6</accession>
<dbReference type="SUPFAM" id="SSF46689">
    <property type="entry name" value="Homeodomain-like"/>
    <property type="match status" value="1"/>
</dbReference>
<sequence>MRPSKKDQIIAAAIDIITEGGMAAVTMDAVAAKAGVSKGGLLYHFPTMVALHEGIHEKLAADWEQEMEHLAGGTADEVDRDTRTEAFIRSMAEKSTPAELIVTVHAITTPNMSASWDAVEARWSPPPPDDDGRGSNAFAARLAADGLWIHNANTPTTPAEKARRRHLIDHLVEWARTPDEQV</sequence>
<dbReference type="PROSITE" id="PS50977">
    <property type="entry name" value="HTH_TETR_2"/>
    <property type="match status" value="1"/>
</dbReference>
<dbReference type="RefSeq" id="WP_207279546.1">
    <property type="nucleotide sequence ID" value="NZ_JAFLEQ010000017.1"/>
</dbReference>
<dbReference type="Pfam" id="PF17937">
    <property type="entry name" value="TetR_C_28"/>
    <property type="match status" value="1"/>
</dbReference>
<dbReference type="SUPFAM" id="SSF48498">
    <property type="entry name" value="Tetracyclin repressor-like, C-terminal domain"/>
    <property type="match status" value="1"/>
</dbReference>
<dbReference type="InterPro" id="IPR001647">
    <property type="entry name" value="HTH_TetR"/>
</dbReference>
<evidence type="ECO:0000313" key="6">
    <source>
        <dbReference type="EMBL" id="MBN9645064.1"/>
    </source>
</evidence>
<dbReference type="InterPro" id="IPR050109">
    <property type="entry name" value="HTH-type_TetR-like_transc_reg"/>
</dbReference>
<dbReference type="InterPro" id="IPR036271">
    <property type="entry name" value="Tet_transcr_reg_TetR-rel_C_sf"/>
</dbReference>
<organism evidence="6 7">
    <name type="scientific">Corynebacterium mendelii</name>
    <dbReference type="NCBI Taxonomy" id="2765362"/>
    <lineage>
        <taxon>Bacteria</taxon>
        <taxon>Bacillati</taxon>
        <taxon>Actinomycetota</taxon>
        <taxon>Actinomycetes</taxon>
        <taxon>Mycobacteriales</taxon>
        <taxon>Corynebacteriaceae</taxon>
        <taxon>Corynebacterium</taxon>
    </lineage>
</organism>
<dbReference type="EMBL" id="JAFLEQ010000017">
    <property type="protein sequence ID" value="MBN9645064.1"/>
    <property type="molecule type" value="Genomic_DNA"/>
</dbReference>
<evidence type="ECO:0000313" key="7">
    <source>
        <dbReference type="Proteomes" id="UP000664332"/>
    </source>
</evidence>
<comment type="caution">
    <text evidence="6">The sequence shown here is derived from an EMBL/GenBank/DDBJ whole genome shotgun (WGS) entry which is preliminary data.</text>
</comment>
<keyword evidence="2 4" id="KW-0238">DNA-binding</keyword>
<evidence type="ECO:0000256" key="4">
    <source>
        <dbReference type="PROSITE-ProRule" id="PRU00335"/>
    </source>
</evidence>
<evidence type="ECO:0000256" key="1">
    <source>
        <dbReference type="ARBA" id="ARBA00023015"/>
    </source>
</evidence>
<dbReference type="InterPro" id="IPR041479">
    <property type="entry name" value="TetR_CgmR_C"/>
</dbReference>
<dbReference type="Gene3D" id="1.10.357.10">
    <property type="entry name" value="Tetracycline Repressor, domain 2"/>
    <property type="match status" value="1"/>
</dbReference>
<keyword evidence="1" id="KW-0805">Transcription regulation</keyword>
<protein>
    <submittedName>
        <fullName evidence="6">TetR family transcriptional regulator</fullName>
    </submittedName>
</protein>